<sequence>MSAEDILPQVELAIKTGYPELFVRDVLDQEQFEYILKSLRRRTNYLKRDFIRIHWLSSEKRLKVVMPSRMHVCVAAWLSKIITRASRLELLSDDWEDTMDIMTGTEHQNFVGRHVGSFKEPDMVFVPFSGPDRKKCAAFPSVVLESGWNESIARHEEDARVWQEGSGNAVRVMLQAKFHEPDNHNLLLNDGIRNKLHHGNMVSGRKIIKVEATDKETQEKVLVGEEDVKQAVSAYIFTS</sequence>
<reference evidence="1 2" key="1">
    <citation type="submission" date="2017-04" db="EMBL/GenBank/DDBJ databases">
        <title>Draft genome sequence of Tuber borchii Vittad., a whitish edible truffle.</title>
        <authorList>
            <consortium name="DOE Joint Genome Institute"/>
            <person name="Murat C."/>
            <person name="Kuo A."/>
            <person name="Barry K.W."/>
            <person name="Clum A."/>
            <person name="Dockter R.B."/>
            <person name="Fauchery L."/>
            <person name="Iotti M."/>
            <person name="Kohler A."/>
            <person name="Labutti K."/>
            <person name="Lindquist E.A."/>
            <person name="Lipzen A."/>
            <person name="Ohm R.A."/>
            <person name="Wang M."/>
            <person name="Grigoriev I.V."/>
            <person name="Zambonelli A."/>
            <person name="Martin F.M."/>
        </authorList>
    </citation>
    <scope>NUCLEOTIDE SEQUENCE [LARGE SCALE GENOMIC DNA]</scope>
    <source>
        <strain evidence="1 2">Tbo3840</strain>
    </source>
</reference>
<dbReference type="OrthoDB" id="76567at2759"/>
<keyword evidence="2" id="KW-1185">Reference proteome</keyword>
<gene>
    <name evidence="1" type="ORF">B9Z19DRAFT_1193824</name>
</gene>
<comment type="caution">
    <text evidence="1">The sequence shown here is derived from an EMBL/GenBank/DDBJ whole genome shotgun (WGS) entry which is preliminary data.</text>
</comment>
<organism evidence="1 2">
    <name type="scientific">Tuber borchii</name>
    <name type="common">White truffle</name>
    <dbReference type="NCBI Taxonomy" id="42251"/>
    <lineage>
        <taxon>Eukaryota</taxon>
        <taxon>Fungi</taxon>
        <taxon>Dikarya</taxon>
        <taxon>Ascomycota</taxon>
        <taxon>Pezizomycotina</taxon>
        <taxon>Pezizomycetes</taxon>
        <taxon>Pezizales</taxon>
        <taxon>Tuberaceae</taxon>
        <taxon>Tuber</taxon>
    </lineage>
</organism>
<dbReference type="STRING" id="42251.A0A2T6ZQG5"/>
<protein>
    <submittedName>
        <fullName evidence="1">Uncharacterized protein</fullName>
    </submittedName>
</protein>
<name>A0A2T6ZQG5_TUBBO</name>
<accession>A0A2T6ZQG5</accession>
<dbReference type="Proteomes" id="UP000244722">
    <property type="component" value="Unassembled WGS sequence"/>
</dbReference>
<evidence type="ECO:0000313" key="2">
    <source>
        <dbReference type="Proteomes" id="UP000244722"/>
    </source>
</evidence>
<proteinExistence type="predicted"/>
<evidence type="ECO:0000313" key="1">
    <source>
        <dbReference type="EMBL" id="PUU77729.1"/>
    </source>
</evidence>
<dbReference type="EMBL" id="NESQ01000143">
    <property type="protein sequence ID" value="PUU77729.1"/>
    <property type="molecule type" value="Genomic_DNA"/>
</dbReference>
<dbReference type="AlphaFoldDB" id="A0A2T6ZQG5"/>